<dbReference type="Proteomes" id="UP000694422">
    <property type="component" value="Unplaced"/>
</dbReference>
<comment type="subcellular location">
    <subcellularLocation>
        <location evidence="3">Nucleus</location>
    </subcellularLocation>
</comment>
<dbReference type="GO" id="GO:0000339">
    <property type="term" value="F:RNA cap binding"/>
    <property type="evidence" value="ECO:0007669"/>
    <property type="project" value="InterPro"/>
</dbReference>
<dbReference type="InterPro" id="IPR035979">
    <property type="entry name" value="RBD_domain_sf"/>
</dbReference>
<dbReference type="SUPFAM" id="SSF54928">
    <property type="entry name" value="RNA-binding domain, RBD"/>
    <property type="match status" value="1"/>
</dbReference>
<dbReference type="GO" id="GO:0045292">
    <property type="term" value="P:mRNA cis splicing, via spliceosome"/>
    <property type="evidence" value="ECO:0007669"/>
    <property type="project" value="InterPro"/>
</dbReference>
<keyword evidence="2 3" id="KW-0694">RNA-binding</keyword>
<dbReference type="InterPro" id="IPR012677">
    <property type="entry name" value="Nucleotide-bd_a/b_plait_sf"/>
</dbReference>
<keyword evidence="6" id="KW-1185">Reference proteome</keyword>
<evidence type="ECO:0000313" key="6">
    <source>
        <dbReference type="Proteomes" id="UP000694422"/>
    </source>
</evidence>
<evidence type="ECO:0000256" key="3">
    <source>
        <dbReference type="RuleBase" id="RU364036"/>
    </source>
</evidence>
<dbReference type="Ensembl" id="ENSSDAT00000003105.1">
    <property type="protein sequence ID" value="ENSSDAP00000002687.1"/>
    <property type="gene ID" value="ENSSDAG00000002590.1"/>
</dbReference>
<keyword evidence="3" id="KW-0507">mRNA processing</keyword>
<organism evidence="5 6">
    <name type="scientific">Spermophilus dauricus</name>
    <name type="common">Daurian ground squirrel</name>
    <dbReference type="NCBI Taxonomy" id="99837"/>
    <lineage>
        <taxon>Eukaryota</taxon>
        <taxon>Metazoa</taxon>
        <taxon>Chordata</taxon>
        <taxon>Craniata</taxon>
        <taxon>Vertebrata</taxon>
        <taxon>Euteleostomi</taxon>
        <taxon>Mammalia</taxon>
        <taxon>Eutheria</taxon>
        <taxon>Euarchontoglires</taxon>
        <taxon>Glires</taxon>
        <taxon>Rodentia</taxon>
        <taxon>Sciuromorpha</taxon>
        <taxon>Sciuridae</taxon>
        <taxon>Xerinae</taxon>
        <taxon>Marmotini</taxon>
        <taxon>Spermophilus</taxon>
    </lineage>
</organism>
<name>A0A8C9P342_SPEDA</name>
<dbReference type="InterPro" id="IPR000504">
    <property type="entry name" value="RRM_dom"/>
</dbReference>
<reference evidence="5" key="2">
    <citation type="submission" date="2025-09" db="UniProtKB">
        <authorList>
            <consortium name="Ensembl"/>
        </authorList>
    </citation>
    <scope>IDENTIFICATION</scope>
</reference>
<dbReference type="AlphaFoldDB" id="A0A8C9P342"/>
<feature type="domain" description="RRM" evidence="4">
    <location>
        <begin position="39"/>
        <end position="116"/>
    </location>
</feature>
<evidence type="ECO:0000259" key="4">
    <source>
        <dbReference type="PROSITE" id="PS50102"/>
    </source>
</evidence>
<proteinExistence type="inferred from homology"/>
<dbReference type="GO" id="GO:0005846">
    <property type="term" value="C:nuclear cap binding complex"/>
    <property type="evidence" value="ECO:0007669"/>
    <property type="project" value="InterPro"/>
</dbReference>
<keyword evidence="3" id="KW-0508">mRNA splicing</keyword>
<comment type="function">
    <text evidence="3">Component of the cap-binding complex (CBC), which binds co-transcriptionally to the 5' cap of pre-mRNAs and is involved in various processes such as pre-mRNA splicing, translation regulation, nonsense-mediated mRNA decay, RNA-mediated gene silencing (RNAi) by microRNAs (miRNAs) and mRNA export. The CBC complex is involved in mRNA export from the nucleus, leading to the recruitment of the mRNA export machinery to the 5' end of mRNA and to mRNA export in a 5' to 3' direction through the nuclear pore. The CBC complex is also involved in mediating U snRNA and intronless mRNAs export from the nucleus. The CBC complex is essential for a pioneer round of mRNA translation, before steady state translation when the CBC complex is replaced by cytoplasmic cap-binding protein eIF4E. The pioneer round of mRNA translation mediated by the CBC complex plays a central role in nonsense-mediated mRNA decay (NMD), NMD only taking place in mRNAs bound to the CBC complex, but not on eIF4E-bound mRNAs. The CBC complex enhances NMD in mRNAs containing at least one exon-junction complex (EJC), promoting the interaction between upf1 and upf2. The CBC complex is also involved in 'failsafe' NMD, which is independent of the EJC complex, while it does not participate in Staufen-mediated mRNA decay (SMD). During cell proliferation, the CBC complex is also involved in microRNAs (miRNAs) biogenesis via its interaction with srrt/ars2, thereby being required for miRNA-mediated RNA interference. The CBC complex also acts as a negative regulator of parn, thereby acting as an inhibitor of mRNA deadenylation. In the CBC complex, ncbp2/cbp20 recognizes and binds capped RNAs (m7GpppG-capped RNA) but requires ncbp1/cbp80 to stabilize the movement of its N-terminal loop and lock the CBC into a high affinity cap-binding state with the cap structure. The conventional cap-binding complex with NCBP2 binds both small nuclear RNA (snRNA) and messenger (mRNA) and is involved in their export from the nucleus.</text>
</comment>
<evidence type="ECO:0000313" key="5">
    <source>
        <dbReference type="Ensembl" id="ENSSDAP00000002687.1"/>
    </source>
</evidence>
<dbReference type="GO" id="GO:0005634">
    <property type="term" value="C:nucleus"/>
    <property type="evidence" value="ECO:0007669"/>
    <property type="project" value="UniProtKB-SubCell"/>
</dbReference>
<reference evidence="5" key="1">
    <citation type="submission" date="2025-08" db="UniProtKB">
        <authorList>
            <consortium name="Ensembl"/>
        </authorList>
    </citation>
    <scope>IDENTIFICATION</scope>
</reference>
<keyword evidence="3" id="KW-0539">Nucleus</keyword>
<dbReference type="SMART" id="SM00360">
    <property type="entry name" value="RRM"/>
    <property type="match status" value="1"/>
</dbReference>
<dbReference type="PROSITE" id="PS50102">
    <property type="entry name" value="RRM"/>
    <property type="match status" value="1"/>
</dbReference>
<accession>A0A8C9P342</accession>
<protein>
    <recommendedName>
        <fullName evidence="3">Nuclear cap-binding protein subunit 2</fullName>
    </recommendedName>
    <alternativeName>
        <fullName evidence="3">20 kDa nuclear cap-binding protein</fullName>
    </alternativeName>
</protein>
<comment type="subunit">
    <text evidence="3">Component of the nuclear cap-binding complex (CBC), a heterodimer composed of ncbp1/cbp80 and ncbp2/cbp20 that interacts with m7GpppG-capped RNA.</text>
</comment>
<comment type="similarity">
    <text evidence="1 3">Belongs to the RRM NCBP2 family.</text>
</comment>
<dbReference type="InterPro" id="IPR027157">
    <property type="entry name" value="NCBP2"/>
</dbReference>
<dbReference type="Pfam" id="PF00076">
    <property type="entry name" value="RRM_1"/>
    <property type="match status" value="1"/>
</dbReference>
<dbReference type="Gene3D" id="3.30.70.330">
    <property type="match status" value="1"/>
</dbReference>
<dbReference type="PANTHER" id="PTHR18847:SF7">
    <property type="entry name" value="NUCLEAR CAP-BINDING PROTEIN SUBUNIT 2"/>
    <property type="match status" value="1"/>
</dbReference>
<evidence type="ECO:0000256" key="2">
    <source>
        <dbReference type="PROSITE-ProRule" id="PRU00176"/>
    </source>
</evidence>
<evidence type="ECO:0000256" key="1">
    <source>
        <dbReference type="ARBA" id="ARBA00010725"/>
    </source>
</evidence>
<dbReference type="PANTHER" id="PTHR18847">
    <property type="entry name" value="20 KD NUCLEAR CAP BINDING PROTEIN"/>
    <property type="match status" value="1"/>
</dbReference>
<sequence length="160" mass="18218">MSSDLRFLNNVSFLELSDYQDQQFSVDNVEYEKLLKENSTLYVGNLSFHTEPIYELFNGYNDINNVFMGLGLYPSGTACGFCFVQYHNRADVENAMQFLNGTCLNDHIIGTDWDLSYLEGRQCSKGQSGGQVIDDFLEDFDVGGGRFKKKVQAHNRRGIH</sequence>